<proteinExistence type="predicted"/>
<name>X5DQR6_9CORY</name>
<evidence type="ECO:0000313" key="3">
    <source>
        <dbReference type="Proteomes" id="UP000023703"/>
    </source>
</evidence>
<dbReference type="EMBL" id="CP006842">
    <property type="protein sequence ID" value="AHW63007.1"/>
    <property type="molecule type" value="Genomic_DNA"/>
</dbReference>
<keyword evidence="1" id="KW-0812">Transmembrane</keyword>
<dbReference type="InterPro" id="IPR029058">
    <property type="entry name" value="AB_hydrolase_fold"/>
</dbReference>
<gene>
    <name evidence="2" type="ORF">CGLY_02795</name>
</gene>
<dbReference type="KEGG" id="cgy:CGLY_02795"/>
<dbReference type="Proteomes" id="UP000023703">
    <property type="component" value="Chromosome"/>
</dbReference>
<sequence length="285" mass="30464">MAVVTREPDSRMRSWWRRGSAVLAATAVGAAVLTPVLIRDGRDADPCPPEVSEFRHKGRSSQVYTYNCGEADGSAAPRGVLIHLHGDGAGEFGLPGDGDPDEDDTEPTLGELAQVAGSRNMVLIAPRTPDHRRGETWWRRLDRNVDWLTALVADRVRADSELDDENVWWSGYSGGAEMLSYGILRSVPGLVTGGAVMMAGGGAPDEDPGSSGDTLTVPLRWYVGDLDDGTRSADGFDALSAAREGAAWYRRSGADGAEIQILPGVAHLDFPQADVLGRVLPRAET</sequence>
<protein>
    <submittedName>
        <fullName evidence="2">Uncharacterized protein</fullName>
    </submittedName>
</protein>
<feature type="transmembrane region" description="Helical" evidence="1">
    <location>
        <begin position="21"/>
        <end position="38"/>
    </location>
</feature>
<dbReference type="Gene3D" id="3.40.50.1820">
    <property type="entry name" value="alpha/beta hydrolase"/>
    <property type="match status" value="1"/>
</dbReference>
<evidence type="ECO:0000313" key="2">
    <source>
        <dbReference type="EMBL" id="AHW63007.1"/>
    </source>
</evidence>
<reference evidence="2 3" key="1">
    <citation type="journal article" date="2015" name="Int. J. Syst. Evol. Microbiol.">
        <title>Revisiting Corynebacterium glyciniphilum (ex Kubota et al., 1972) sp. nov., nom. rev., isolated from putrefied banana.</title>
        <authorList>
            <person name="Al-Dilaimi A."/>
            <person name="Bednarz H."/>
            <person name="Lomker A."/>
            <person name="Niehaus K."/>
            <person name="Kalinowski J."/>
            <person name="Ruckert C."/>
        </authorList>
    </citation>
    <scope>NUCLEOTIDE SEQUENCE [LARGE SCALE GENOMIC DNA]</scope>
    <source>
        <strain evidence="2">AJ 3170</strain>
    </source>
</reference>
<dbReference type="STRING" id="1404245.CGLY_02795"/>
<dbReference type="eggNOG" id="COG5479">
    <property type="taxonomic scope" value="Bacteria"/>
</dbReference>
<keyword evidence="3" id="KW-1185">Reference proteome</keyword>
<organism evidence="2 3">
    <name type="scientific">Corynebacterium glyciniphilum AJ 3170</name>
    <dbReference type="NCBI Taxonomy" id="1404245"/>
    <lineage>
        <taxon>Bacteria</taxon>
        <taxon>Bacillati</taxon>
        <taxon>Actinomycetota</taxon>
        <taxon>Actinomycetes</taxon>
        <taxon>Mycobacteriales</taxon>
        <taxon>Corynebacteriaceae</taxon>
        <taxon>Corynebacterium</taxon>
    </lineage>
</organism>
<dbReference type="SUPFAM" id="SSF53474">
    <property type="entry name" value="alpha/beta-Hydrolases"/>
    <property type="match status" value="1"/>
</dbReference>
<evidence type="ECO:0000256" key="1">
    <source>
        <dbReference type="SAM" id="Phobius"/>
    </source>
</evidence>
<keyword evidence="1" id="KW-1133">Transmembrane helix</keyword>
<accession>X5DQR6</accession>
<keyword evidence="1" id="KW-0472">Membrane</keyword>
<dbReference type="HOGENOM" id="CLU_083564_0_0_11"/>
<dbReference type="AlphaFoldDB" id="X5DQR6"/>